<sequence length="377" mass="42657">MEERHRLKVLDGLRAIAILLVMGYHYFVRWTPPVAPDNFYPYGGFGAHFWLFEYGDLGVQIFFVISGFVISMTLFRCRTIGHFFWKRFARLFPTMLICSVLSFFILNLLPQNIFIPQVRDFIPSLTFSDPIIWSKIFGVPFKAVDGAYWSLFVEVKFYFWISVIYFLVGSRLFFRSVALAFGGLVIYYVLARALDFHHLWAIDFIFVIGALPWFVAGIGFYALYADASSRMAWVLLVESVVAIAVLRLGTHVGTIAPYLALAFSFFVFLAMMKRPAWVAWLGYPPLAAIGVASYSLYLLHQYIGVAILDIARNAFGPESPLLSVLLAPTLVGVLILISLAIYRYWEAPAKDFLLGLRLTRPAILRGSGASERSDNAP</sequence>
<keyword evidence="1" id="KW-1133">Transmembrane helix</keyword>
<feature type="transmembrane region" description="Helical" evidence="1">
    <location>
        <begin position="231"/>
        <end position="249"/>
    </location>
</feature>
<evidence type="ECO:0000259" key="2">
    <source>
        <dbReference type="Pfam" id="PF01757"/>
    </source>
</evidence>
<dbReference type="GO" id="GO:0016747">
    <property type="term" value="F:acyltransferase activity, transferring groups other than amino-acyl groups"/>
    <property type="evidence" value="ECO:0007669"/>
    <property type="project" value="InterPro"/>
</dbReference>
<dbReference type="InterPro" id="IPR002656">
    <property type="entry name" value="Acyl_transf_3_dom"/>
</dbReference>
<feature type="transmembrane region" description="Helical" evidence="1">
    <location>
        <begin position="57"/>
        <end position="76"/>
    </location>
</feature>
<dbReference type="Proteomes" id="UP000664800">
    <property type="component" value="Unassembled WGS sequence"/>
</dbReference>
<name>A0A8I1SV03_THIA3</name>
<feature type="transmembrane region" description="Helical" evidence="1">
    <location>
        <begin position="320"/>
        <end position="342"/>
    </location>
</feature>
<dbReference type="GO" id="GO:0016020">
    <property type="term" value="C:membrane"/>
    <property type="evidence" value="ECO:0007669"/>
    <property type="project" value="TreeGrafter"/>
</dbReference>
<feature type="transmembrane region" description="Helical" evidence="1">
    <location>
        <begin position="172"/>
        <end position="190"/>
    </location>
</feature>
<feature type="transmembrane region" description="Helical" evidence="1">
    <location>
        <begin position="278"/>
        <end position="300"/>
    </location>
</feature>
<feature type="transmembrane region" description="Helical" evidence="1">
    <location>
        <begin position="255"/>
        <end position="271"/>
    </location>
</feature>
<gene>
    <name evidence="3" type="ORF">J0I24_05075</name>
</gene>
<evidence type="ECO:0000313" key="4">
    <source>
        <dbReference type="Proteomes" id="UP000664800"/>
    </source>
</evidence>
<dbReference type="PANTHER" id="PTHR23028">
    <property type="entry name" value="ACETYLTRANSFERASE"/>
    <property type="match status" value="1"/>
</dbReference>
<comment type="caution">
    <text evidence="3">The sequence shown here is derived from an EMBL/GenBank/DDBJ whole genome shotgun (WGS) entry which is preliminary data.</text>
</comment>
<accession>A0A8I1SV03</accession>
<feature type="transmembrane region" description="Helical" evidence="1">
    <location>
        <begin position="88"/>
        <end position="109"/>
    </location>
</feature>
<dbReference type="PANTHER" id="PTHR23028:SF131">
    <property type="entry name" value="BLR2367 PROTEIN"/>
    <property type="match status" value="1"/>
</dbReference>
<feature type="transmembrane region" description="Helical" evidence="1">
    <location>
        <begin position="202"/>
        <end position="224"/>
    </location>
</feature>
<reference evidence="3" key="1">
    <citation type="submission" date="2021-02" db="EMBL/GenBank/DDBJ databases">
        <title>Thiocyanate and organic carbon inputs drive convergent selection for specific autotrophic Afipia and Thiobacillus strains within complex microbiomes.</title>
        <authorList>
            <person name="Huddy R.J."/>
            <person name="Sachdeva R."/>
            <person name="Kadzinga F."/>
            <person name="Kantor R.S."/>
            <person name="Harrison S.T.L."/>
            <person name="Banfield J.F."/>
        </authorList>
    </citation>
    <scope>NUCLEOTIDE SEQUENCE</scope>
    <source>
        <strain evidence="3">SCN18_13_7_16_R3_B_64_19</strain>
    </source>
</reference>
<feature type="transmembrane region" description="Helical" evidence="1">
    <location>
        <begin position="147"/>
        <end position="167"/>
    </location>
</feature>
<evidence type="ECO:0000256" key="1">
    <source>
        <dbReference type="SAM" id="Phobius"/>
    </source>
</evidence>
<keyword evidence="1" id="KW-0472">Membrane</keyword>
<dbReference type="EMBL" id="JAFKMR010000013">
    <property type="protein sequence ID" value="MBN8743662.1"/>
    <property type="molecule type" value="Genomic_DNA"/>
</dbReference>
<dbReference type="AlphaFoldDB" id="A0A8I1SV03"/>
<keyword evidence="3" id="KW-0012">Acyltransferase</keyword>
<feature type="transmembrane region" description="Helical" evidence="1">
    <location>
        <begin position="12"/>
        <end position="28"/>
    </location>
</feature>
<dbReference type="GO" id="GO:0000271">
    <property type="term" value="P:polysaccharide biosynthetic process"/>
    <property type="evidence" value="ECO:0007669"/>
    <property type="project" value="TreeGrafter"/>
</dbReference>
<dbReference type="Pfam" id="PF01757">
    <property type="entry name" value="Acyl_transf_3"/>
    <property type="match status" value="1"/>
</dbReference>
<organism evidence="3 4">
    <name type="scientific">Thiomonas arsenitoxydans (strain DSM 22701 / CIP 110005 / 3As)</name>
    <dbReference type="NCBI Taxonomy" id="426114"/>
    <lineage>
        <taxon>Bacteria</taxon>
        <taxon>Pseudomonadati</taxon>
        <taxon>Pseudomonadota</taxon>
        <taxon>Betaproteobacteria</taxon>
        <taxon>Burkholderiales</taxon>
        <taxon>Thiomonas</taxon>
    </lineage>
</organism>
<keyword evidence="1" id="KW-0812">Transmembrane</keyword>
<protein>
    <submittedName>
        <fullName evidence="3">Acyltransferase</fullName>
    </submittedName>
</protein>
<keyword evidence="3" id="KW-0808">Transferase</keyword>
<evidence type="ECO:0000313" key="3">
    <source>
        <dbReference type="EMBL" id="MBN8743662.1"/>
    </source>
</evidence>
<feature type="domain" description="Acyltransferase 3" evidence="2">
    <location>
        <begin position="10"/>
        <end position="343"/>
    </location>
</feature>
<dbReference type="InterPro" id="IPR050879">
    <property type="entry name" value="Acyltransferase_3"/>
</dbReference>
<proteinExistence type="predicted"/>